<organism evidence="1 2">
    <name type="scientific">Streptomyces fagopyri</name>
    <dbReference type="NCBI Taxonomy" id="2662397"/>
    <lineage>
        <taxon>Bacteria</taxon>
        <taxon>Bacillati</taxon>
        <taxon>Actinomycetota</taxon>
        <taxon>Actinomycetes</taxon>
        <taxon>Kitasatosporales</taxon>
        <taxon>Streptomycetaceae</taxon>
        <taxon>Streptomyces</taxon>
    </lineage>
</organism>
<dbReference type="PANTHER" id="PTHR37310:SF1">
    <property type="entry name" value="CYTOPLASMIC PROTEIN"/>
    <property type="match status" value="1"/>
</dbReference>
<evidence type="ECO:0000313" key="2">
    <source>
        <dbReference type="Proteomes" id="UP000326179"/>
    </source>
</evidence>
<dbReference type="AlphaFoldDB" id="A0A5Q0LPV3"/>
<dbReference type="Pfam" id="PF03860">
    <property type="entry name" value="Csp"/>
    <property type="match status" value="1"/>
</dbReference>
<reference evidence="1 2" key="1">
    <citation type="submission" date="2019-10" db="EMBL/GenBank/DDBJ databases">
        <title>A novel species.</title>
        <authorList>
            <person name="Gao J."/>
        </authorList>
    </citation>
    <scope>NUCLEOTIDE SEQUENCE [LARGE SCALE GENOMIC DNA]</scope>
    <source>
        <strain evidence="1 2">QMT-28</strain>
    </source>
</reference>
<dbReference type="InterPro" id="IPR005560">
    <property type="entry name" value="Csp_YhjQ"/>
</dbReference>
<dbReference type="PANTHER" id="PTHR37310">
    <property type="entry name" value="CYTOPLASMIC PROTEIN-RELATED"/>
    <property type="match status" value="1"/>
</dbReference>
<sequence length="114" mass="12479">MRFLEDRFDCAQACVECACALRASRMDPDGPEVRQLARRMGLMCADVCDATCLVLDGQGHRGEAGIRVQVEWCRSVCRECADVFDRCLGAQVTVRACRACAQACTDFLATLLPG</sequence>
<proteinExistence type="predicted"/>
<dbReference type="RefSeq" id="WP_153293291.1">
    <property type="nucleotide sequence ID" value="NZ_CP045643.1"/>
</dbReference>
<gene>
    <name evidence="1" type="ORF">GFH48_37005</name>
</gene>
<dbReference type="KEGG" id="sfy:GFH48_37005"/>
<protein>
    <submittedName>
        <fullName evidence="1">Ferredoxin</fullName>
    </submittedName>
</protein>
<name>A0A5Q0LPV3_9ACTN</name>
<dbReference type="EMBL" id="CP045643">
    <property type="protein sequence ID" value="QFZ79138.1"/>
    <property type="molecule type" value="Genomic_DNA"/>
</dbReference>
<keyword evidence="2" id="KW-1185">Reference proteome</keyword>
<dbReference type="Proteomes" id="UP000326179">
    <property type="component" value="Chromosome"/>
</dbReference>
<accession>A0A5Q0LPV3</accession>
<dbReference type="Gene3D" id="1.20.1270.360">
    <property type="match status" value="1"/>
</dbReference>
<evidence type="ECO:0000313" key="1">
    <source>
        <dbReference type="EMBL" id="QFZ79138.1"/>
    </source>
</evidence>